<evidence type="ECO:0000313" key="2">
    <source>
        <dbReference type="Proteomes" id="UP001497525"/>
    </source>
</evidence>
<proteinExistence type="predicted"/>
<dbReference type="AlphaFoldDB" id="A0AAV2SZM1"/>
<dbReference type="Proteomes" id="UP001497525">
    <property type="component" value="Unassembled WGS sequence"/>
</dbReference>
<sequence length="87" mass="9829">MDRQTQGVIFESIARILKQSNITVKQIPVSDETKQIVTELIDLLGNCKNQYEYMFGHGGEKNTDIEDAASRLVCFIANLRDIIIKSV</sequence>
<gene>
    <name evidence="1" type="ORF">CDAUBV1_LOCUS596</name>
</gene>
<evidence type="ECO:0000313" key="1">
    <source>
        <dbReference type="EMBL" id="CAL5129551.1"/>
    </source>
</evidence>
<organism evidence="1 2">
    <name type="scientific">Calicophoron daubneyi</name>
    <name type="common">Rumen fluke</name>
    <name type="synonym">Paramphistomum daubneyi</name>
    <dbReference type="NCBI Taxonomy" id="300641"/>
    <lineage>
        <taxon>Eukaryota</taxon>
        <taxon>Metazoa</taxon>
        <taxon>Spiralia</taxon>
        <taxon>Lophotrochozoa</taxon>
        <taxon>Platyhelminthes</taxon>
        <taxon>Trematoda</taxon>
        <taxon>Digenea</taxon>
        <taxon>Plagiorchiida</taxon>
        <taxon>Pronocephalata</taxon>
        <taxon>Paramphistomoidea</taxon>
        <taxon>Paramphistomidae</taxon>
        <taxon>Calicophoron</taxon>
    </lineage>
</organism>
<accession>A0AAV2SZM1</accession>
<dbReference type="EMBL" id="CAXLJL010000002">
    <property type="protein sequence ID" value="CAL5129551.1"/>
    <property type="molecule type" value="Genomic_DNA"/>
</dbReference>
<protein>
    <submittedName>
        <fullName evidence="1">Uncharacterized protein</fullName>
    </submittedName>
</protein>
<comment type="caution">
    <text evidence="1">The sequence shown here is derived from an EMBL/GenBank/DDBJ whole genome shotgun (WGS) entry which is preliminary data.</text>
</comment>
<name>A0AAV2SZM1_CALDB</name>
<reference evidence="1" key="1">
    <citation type="submission" date="2024-06" db="EMBL/GenBank/DDBJ databases">
        <authorList>
            <person name="Liu X."/>
            <person name="Lenzi L."/>
            <person name="Haldenby T S."/>
            <person name="Uol C."/>
        </authorList>
    </citation>
    <scope>NUCLEOTIDE SEQUENCE</scope>
</reference>